<protein>
    <recommendedName>
        <fullName evidence="3">Glycerol-3-phosphate responsive antiterminator</fullName>
    </recommendedName>
</protein>
<dbReference type="AlphaFoldDB" id="C0CHD8"/>
<organism evidence="1 2">
    <name type="scientific">Blautia hydrogenotrophica (strain DSM 10507 / JCM 14656 / S5a33)</name>
    <name type="common">Ruminococcus hydrogenotrophicus</name>
    <dbReference type="NCBI Taxonomy" id="476272"/>
    <lineage>
        <taxon>Bacteria</taxon>
        <taxon>Bacillati</taxon>
        <taxon>Bacillota</taxon>
        <taxon>Clostridia</taxon>
        <taxon>Lachnospirales</taxon>
        <taxon>Lachnospiraceae</taxon>
        <taxon>Blautia</taxon>
    </lineage>
</organism>
<evidence type="ECO:0000313" key="2">
    <source>
        <dbReference type="Proteomes" id="UP000003100"/>
    </source>
</evidence>
<accession>C0CHD8</accession>
<dbReference type="EMBL" id="ACBZ01000007">
    <property type="protein sequence ID" value="EEG50819.1"/>
    <property type="molecule type" value="Genomic_DNA"/>
</dbReference>
<dbReference type="PIRSF" id="PIRSF016897">
    <property type="entry name" value="GlpP"/>
    <property type="match status" value="1"/>
</dbReference>
<dbReference type="HOGENOM" id="CLU_111516_0_2_9"/>
<dbReference type="PANTHER" id="PTHR35787:SF1">
    <property type="entry name" value="GLYCEROL UPTAKE OPERON ANTITERMINATOR REGULATORY PROTEIN"/>
    <property type="match status" value="1"/>
</dbReference>
<dbReference type="eggNOG" id="COG1954">
    <property type="taxonomic scope" value="Bacteria"/>
</dbReference>
<evidence type="ECO:0008006" key="3">
    <source>
        <dbReference type="Google" id="ProtNLM"/>
    </source>
</evidence>
<dbReference type="GeneID" id="86821529"/>
<dbReference type="GO" id="GO:0006071">
    <property type="term" value="P:glycerol metabolic process"/>
    <property type="evidence" value="ECO:0007669"/>
    <property type="project" value="InterPro"/>
</dbReference>
<name>C0CHD8_BLAHS</name>
<dbReference type="PANTHER" id="PTHR35787">
    <property type="entry name" value="GLYCEROL UPTAKE OPERON ANTITERMINATOR REGULATORY PROTEIN"/>
    <property type="match status" value="1"/>
</dbReference>
<dbReference type="RefSeq" id="WP_005945136.1">
    <property type="nucleotide sequence ID" value="NZ_CP136423.1"/>
</dbReference>
<dbReference type="Pfam" id="PF04309">
    <property type="entry name" value="G3P_antiterm"/>
    <property type="match status" value="1"/>
</dbReference>
<dbReference type="InterPro" id="IPR006699">
    <property type="entry name" value="GlpP"/>
</dbReference>
<dbReference type="GO" id="GO:0006355">
    <property type="term" value="P:regulation of DNA-templated transcription"/>
    <property type="evidence" value="ECO:0007669"/>
    <property type="project" value="InterPro"/>
</dbReference>
<gene>
    <name evidence="1" type="ORF">RUMHYD_00252</name>
</gene>
<reference evidence="1 2" key="2">
    <citation type="submission" date="2009-02" db="EMBL/GenBank/DDBJ databases">
        <title>Draft genome sequence of Blautia hydrogenotrophica DSM 10507 (Ruminococcus hydrogenotrophicus DSM 10507).</title>
        <authorList>
            <person name="Sudarsanam P."/>
            <person name="Ley R."/>
            <person name="Guruge J."/>
            <person name="Turnbaugh P.J."/>
            <person name="Mahowald M."/>
            <person name="Liep D."/>
            <person name="Gordon J."/>
        </authorList>
    </citation>
    <scope>NUCLEOTIDE SEQUENCE [LARGE SCALE GENOMIC DNA]</scope>
    <source>
        <strain evidence="2">DSM 10507 / JCM 14656 / S5a33</strain>
    </source>
</reference>
<reference evidence="1 2" key="1">
    <citation type="submission" date="2009-01" db="EMBL/GenBank/DDBJ databases">
        <authorList>
            <person name="Fulton L."/>
            <person name="Clifton S."/>
            <person name="Fulton B."/>
            <person name="Xu J."/>
            <person name="Minx P."/>
            <person name="Pepin K.H."/>
            <person name="Johnson M."/>
            <person name="Bhonagiri V."/>
            <person name="Nash W.E."/>
            <person name="Mardis E.R."/>
            <person name="Wilson R.K."/>
        </authorList>
    </citation>
    <scope>NUCLEOTIDE SEQUENCE [LARGE SCALE GENOMIC DNA]</scope>
    <source>
        <strain evidence="2">DSM 10507 / JCM 14656 / S5a33</strain>
    </source>
</reference>
<dbReference type="SUPFAM" id="SSF110391">
    <property type="entry name" value="GlpP-like"/>
    <property type="match status" value="1"/>
</dbReference>
<dbReference type="PATRIC" id="fig|476272.21.peg.3258"/>
<dbReference type="Proteomes" id="UP000003100">
    <property type="component" value="Unassembled WGS sequence"/>
</dbReference>
<dbReference type="InterPro" id="IPR013785">
    <property type="entry name" value="Aldolase_TIM"/>
</dbReference>
<dbReference type="Gene3D" id="3.20.20.70">
    <property type="entry name" value="Aldolase class I"/>
    <property type="match status" value="1"/>
</dbReference>
<proteinExistence type="predicted"/>
<evidence type="ECO:0000313" key="1">
    <source>
        <dbReference type="EMBL" id="EEG50819.1"/>
    </source>
</evidence>
<comment type="caution">
    <text evidence="1">The sequence shown here is derived from an EMBL/GenBank/DDBJ whole genome shotgun (WGS) entry which is preliminary data.</text>
</comment>
<keyword evidence="2" id="KW-1185">Reference proteome</keyword>
<sequence length="189" mass="20987">MTKDFFLEATEISPVIPAVNSEERLEIALRTESPLIYVLYGDICNITDIVARIKETGKKAIVHVDLVGGLATKEIALDFMDKYVHPDGIISMKSNLISHANELGFLTIQRFYIMDVLTYRNVEKHIRLAGPDVVEFMPAGLTKAMGYLMEDVDKPIVASGLVLDKQDIMEALKIGAVAVSTTNKDLWDC</sequence>